<protein>
    <submittedName>
        <fullName evidence="2">Uncharacterized protein</fullName>
    </submittedName>
</protein>
<keyword evidence="3" id="KW-1185">Reference proteome</keyword>
<name>A0ABN9QAB3_9DINO</name>
<reference evidence="2" key="1">
    <citation type="submission" date="2023-10" db="EMBL/GenBank/DDBJ databases">
        <authorList>
            <person name="Chen Y."/>
            <person name="Shah S."/>
            <person name="Dougan E. K."/>
            <person name="Thang M."/>
            <person name="Chan C."/>
        </authorList>
    </citation>
    <scope>NUCLEOTIDE SEQUENCE [LARGE SCALE GENOMIC DNA]</scope>
</reference>
<organism evidence="2 3">
    <name type="scientific">Prorocentrum cordatum</name>
    <dbReference type="NCBI Taxonomy" id="2364126"/>
    <lineage>
        <taxon>Eukaryota</taxon>
        <taxon>Sar</taxon>
        <taxon>Alveolata</taxon>
        <taxon>Dinophyceae</taxon>
        <taxon>Prorocentrales</taxon>
        <taxon>Prorocentraceae</taxon>
        <taxon>Prorocentrum</taxon>
    </lineage>
</organism>
<dbReference type="Proteomes" id="UP001189429">
    <property type="component" value="Unassembled WGS sequence"/>
</dbReference>
<evidence type="ECO:0000256" key="1">
    <source>
        <dbReference type="SAM" id="MobiDB-lite"/>
    </source>
</evidence>
<proteinExistence type="predicted"/>
<feature type="compositionally biased region" description="Basic residues" evidence="1">
    <location>
        <begin position="135"/>
        <end position="151"/>
    </location>
</feature>
<feature type="region of interest" description="Disordered" evidence="1">
    <location>
        <begin position="18"/>
        <end position="70"/>
    </location>
</feature>
<feature type="region of interest" description="Disordered" evidence="1">
    <location>
        <begin position="132"/>
        <end position="151"/>
    </location>
</feature>
<dbReference type="EMBL" id="CAUYUJ010002613">
    <property type="protein sequence ID" value="CAK0801540.1"/>
    <property type="molecule type" value="Genomic_DNA"/>
</dbReference>
<comment type="caution">
    <text evidence="2">The sequence shown here is derived from an EMBL/GenBank/DDBJ whole genome shotgun (WGS) entry which is preliminary data.</text>
</comment>
<feature type="compositionally biased region" description="Basic and acidic residues" evidence="1">
    <location>
        <begin position="52"/>
        <end position="64"/>
    </location>
</feature>
<evidence type="ECO:0000313" key="2">
    <source>
        <dbReference type="EMBL" id="CAK0801540.1"/>
    </source>
</evidence>
<gene>
    <name evidence="2" type="ORF">PCOR1329_LOCUS9390</name>
</gene>
<evidence type="ECO:0000313" key="3">
    <source>
        <dbReference type="Proteomes" id="UP001189429"/>
    </source>
</evidence>
<sequence>MIKEDDILRDIASADAAELKAKETRTTRSRPTSTRIGKVSREEDITTMSQEKAGKLGEHTDTESARATSKSGLDVTLKMIADLEPTCNYFTVNFPVRVKNRQIETDGLEKAKAILKGAVFPEETASLCWRAPRASGRRSPCRRRRRTAAPP</sequence>
<accession>A0ABN9QAB3</accession>